<evidence type="ECO:0000256" key="2">
    <source>
        <dbReference type="ARBA" id="ARBA00023125"/>
    </source>
</evidence>
<sequence length="397" mass="45283">MGHKKAVALMWYCRTEKGWRRFPVVMGGNNRVKHGWVKVAGVLTQYPEGRYEIRLYENRKKVYKRAGDNAADAMAARDREEHLVSAKQLAGAAGVKIIEEPGRVYLRRAALKFEEDAKERKAMEAAEINRHVTAEFLAVTGLTYADEVTREHIFKYHRALRARGLSDRTLANKHRRLGSFFKFCKIDKSIMPATPKYDSKLPDTYSKDENGKILAAAEEYMKLVIELGLKCGLRDQEMMHLEWNDIHWDDSILRVTSKPHWGFKIKDSEERDIPIPSDLLRHLRARRKTHPDDRLVLPTGGGKPNGKLLRTLKRLAKRAGLNCGACAGCKGALGECQEWTLHKLRRSYCTTLLQSGLDLRTVQAYMGHADLASTMRYLRPATAKESQKAVNRIKWAS</sequence>
<dbReference type="AlphaFoldDB" id="A0AAU7CZG5"/>
<dbReference type="PROSITE" id="PS51898">
    <property type="entry name" value="TYR_RECOMBINASE"/>
    <property type="match status" value="1"/>
</dbReference>
<dbReference type="CDD" id="cd00397">
    <property type="entry name" value="DNA_BRE_C"/>
    <property type="match status" value="1"/>
</dbReference>
<evidence type="ECO:0000313" key="5">
    <source>
        <dbReference type="EMBL" id="XBH10398.1"/>
    </source>
</evidence>
<evidence type="ECO:0000259" key="4">
    <source>
        <dbReference type="PROSITE" id="PS51898"/>
    </source>
</evidence>
<dbReference type="InterPro" id="IPR002104">
    <property type="entry name" value="Integrase_catalytic"/>
</dbReference>
<dbReference type="KEGG" id="epl:P4G45_01365"/>
<dbReference type="PANTHER" id="PTHR30349">
    <property type="entry name" value="PHAGE INTEGRASE-RELATED"/>
    <property type="match status" value="1"/>
</dbReference>
<comment type="similarity">
    <text evidence="1">Belongs to the 'phage' integrase family.</text>
</comment>
<dbReference type="InterPro" id="IPR050090">
    <property type="entry name" value="Tyrosine_recombinase_XerCD"/>
</dbReference>
<dbReference type="InterPro" id="IPR011010">
    <property type="entry name" value="DNA_brk_join_enz"/>
</dbReference>
<organism evidence="5">
    <name type="scientific">Edaphobacter paludis</name>
    <dbReference type="NCBI Taxonomy" id="3035702"/>
    <lineage>
        <taxon>Bacteria</taxon>
        <taxon>Pseudomonadati</taxon>
        <taxon>Acidobacteriota</taxon>
        <taxon>Terriglobia</taxon>
        <taxon>Terriglobales</taxon>
        <taxon>Acidobacteriaceae</taxon>
        <taxon>Edaphobacter</taxon>
    </lineage>
</organism>
<dbReference type="SUPFAM" id="SSF56349">
    <property type="entry name" value="DNA breaking-rejoining enzymes"/>
    <property type="match status" value="1"/>
</dbReference>
<dbReference type="GO" id="GO:0006310">
    <property type="term" value="P:DNA recombination"/>
    <property type="evidence" value="ECO:0007669"/>
    <property type="project" value="UniProtKB-KW"/>
</dbReference>
<keyword evidence="3" id="KW-0233">DNA recombination</keyword>
<evidence type="ECO:0000256" key="3">
    <source>
        <dbReference type="ARBA" id="ARBA00023172"/>
    </source>
</evidence>
<dbReference type="Gene3D" id="1.10.150.130">
    <property type="match status" value="1"/>
</dbReference>
<proteinExistence type="inferred from homology"/>
<dbReference type="PANTHER" id="PTHR30349:SF41">
    <property type="entry name" value="INTEGRASE_RECOMBINASE PROTEIN MJ0367-RELATED"/>
    <property type="match status" value="1"/>
</dbReference>
<feature type="domain" description="Tyr recombinase" evidence="4">
    <location>
        <begin position="200"/>
        <end position="391"/>
    </location>
</feature>
<dbReference type="InterPro" id="IPR010998">
    <property type="entry name" value="Integrase_recombinase_N"/>
</dbReference>
<gene>
    <name evidence="5" type="ORF">P4G45_01365</name>
</gene>
<evidence type="ECO:0000256" key="1">
    <source>
        <dbReference type="ARBA" id="ARBA00008857"/>
    </source>
</evidence>
<accession>A0AAU7CZG5</accession>
<dbReference type="Gene3D" id="1.10.443.10">
    <property type="entry name" value="Intergrase catalytic core"/>
    <property type="match status" value="1"/>
</dbReference>
<dbReference type="GO" id="GO:0015074">
    <property type="term" value="P:DNA integration"/>
    <property type="evidence" value="ECO:0007669"/>
    <property type="project" value="InterPro"/>
</dbReference>
<dbReference type="EMBL" id="CP121194">
    <property type="protein sequence ID" value="XBH10398.1"/>
    <property type="molecule type" value="Genomic_DNA"/>
</dbReference>
<dbReference type="Pfam" id="PF00589">
    <property type="entry name" value="Phage_integrase"/>
    <property type="match status" value="1"/>
</dbReference>
<keyword evidence="2" id="KW-0238">DNA-binding</keyword>
<dbReference type="InterPro" id="IPR013762">
    <property type="entry name" value="Integrase-like_cat_sf"/>
</dbReference>
<reference evidence="5" key="1">
    <citation type="submission" date="2023-03" db="EMBL/GenBank/DDBJ databases">
        <title>Edaphobacter sp.</title>
        <authorList>
            <person name="Huber K.J."/>
            <person name="Papendorf J."/>
            <person name="Pilke C."/>
            <person name="Bunk B."/>
            <person name="Sproeer C."/>
            <person name="Pester M."/>
        </authorList>
    </citation>
    <scope>NUCLEOTIDE SEQUENCE</scope>
    <source>
        <strain evidence="5">DSM 109919</strain>
    </source>
</reference>
<dbReference type="RefSeq" id="WP_348267905.1">
    <property type="nucleotide sequence ID" value="NZ_CP121194.1"/>
</dbReference>
<name>A0AAU7CZG5_9BACT</name>
<dbReference type="GO" id="GO:0003677">
    <property type="term" value="F:DNA binding"/>
    <property type="evidence" value="ECO:0007669"/>
    <property type="project" value="UniProtKB-KW"/>
</dbReference>
<protein>
    <submittedName>
        <fullName evidence="5">Tyrosine-type recombinase/integrase</fullName>
    </submittedName>
</protein>